<evidence type="ECO:0000313" key="3">
    <source>
        <dbReference type="Proteomes" id="UP000228934"/>
    </source>
</evidence>
<keyword evidence="3" id="KW-1185">Reference proteome</keyword>
<reference evidence="3" key="1">
    <citation type="journal article" date="2017" name="Nat. Commun.">
        <title>The North American bullfrog draft genome provides insight into hormonal regulation of long noncoding RNA.</title>
        <authorList>
            <person name="Hammond S.A."/>
            <person name="Warren R.L."/>
            <person name="Vandervalk B.P."/>
            <person name="Kucuk E."/>
            <person name="Khan H."/>
            <person name="Gibb E.A."/>
            <person name="Pandoh P."/>
            <person name="Kirk H."/>
            <person name="Zhao Y."/>
            <person name="Jones M."/>
            <person name="Mungall A.J."/>
            <person name="Coope R."/>
            <person name="Pleasance S."/>
            <person name="Moore R.A."/>
            <person name="Holt R.A."/>
            <person name="Round J.M."/>
            <person name="Ohora S."/>
            <person name="Walle B.V."/>
            <person name="Veldhoen N."/>
            <person name="Helbing C.C."/>
            <person name="Birol I."/>
        </authorList>
    </citation>
    <scope>NUCLEOTIDE SEQUENCE [LARGE SCALE GENOMIC DNA]</scope>
</reference>
<dbReference type="Gene3D" id="1.20.890.10">
    <property type="entry name" value="cAMP-dependent protein kinase regulatory subunit, dimerization-anchoring domain"/>
    <property type="match status" value="1"/>
</dbReference>
<organism evidence="2 3">
    <name type="scientific">Aquarana catesbeiana</name>
    <name type="common">American bullfrog</name>
    <name type="synonym">Rana catesbeiana</name>
    <dbReference type="NCBI Taxonomy" id="8400"/>
    <lineage>
        <taxon>Eukaryota</taxon>
        <taxon>Metazoa</taxon>
        <taxon>Chordata</taxon>
        <taxon>Craniata</taxon>
        <taxon>Vertebrata</taxon>
        <taxon>Euteleostomi</taxon>
        <taxon>Amphibia</taxon>
        <taxon>Batrachia</taxon>
        <taxon>Anura</taxon>
        <taxon>Neobatrachia</taxon>
        <taxon>Ranoidea</taxon>
        <taxon>Ranidae</taxon>
        <taxon>Aquarana</taxon>
    </lineage>
</organism>
<accession>A0A2G9RUC8</accession>
<dbReference type="EMBL" id="KV930489">
    <property type="protein sequence ID" value="PIO31509.1"/>
    <property type="molecule type" value="Genomic_DNA"/>
</dbReference>
<evidence type="ECO:0000313" key="2">
    <source>
        <dbReference type="EMBL" id="PIO31509.1"/>
    </source>
</evidence>
<protein>
    <submittedName>
        <fullName evidence="2">Uncharacterized protein</fullName>
    </submittedName>
</protein>
<gene>
    <name evidence="2" type="ORF">AB205_0018280</name>
</gene>
<proteinExistence type="predicted"/>
<dbReference type="CDD" id="cd22967">
    <property type="entry name" value="DD_AK7"/>
    <property type="match status" value="1"/>
</dbReference>
<dbReference type="OrthoDB" id="10262413at2759"/>
<sequence length="230" mass="26242">MALRAGGYVTAAVQVGPESCLGPTTAEVVLRLPCLLGSSRAKLRRSRGGPLLERARMKAGLSEGPDVSKDDDPMYRDILKQITKAVGESRNYGLTMAEQAELELREAEESISQELKRKAELERREAEEEAERMARWEEWNSRLEEVKRQERELLEAQSVPLRNYLMKNVMPTLIQGLNECIKVRPGDPVDYLEFFKRLFFGKKHSCIKKKNSKVSQMFLHNVTDNFTPSK</sequence>
<feature type="coiled-coil region" evidence="1">
    <location>
        <begin position="97"/>
        <end position="136"/>
    </location>
</feature>
<dbReference type="Pfam" id="PF05186">
    <property type="entry name" value="Dpy-30"/>
    <property type="match status" value="1"/>
</dbReference>
<dbReference type="AlphaFoldDB" id="A0A2G9RUC8"/>
<evidence type="ECO:0000256" key="1">
    <source>
        <dbReference type="SAM" id="Coils"/>
    </source>
</evidence>
<name>A0A2G9RUC8_AQUCT</name>
<dbReference type="InterPro" id="IPR047499">
    <property type="entry name" value="DD_AK7"/>
</dbReference>
<keyword evidence="1" id="KW-0175">Coiled coil</keyword>
<dbReference type="Proteomes" id="UP000228934">
    <property type="component" value="Unassembled WGS sequence"/>
</dbReference>
<dbReference type="InterPro" id="IPR007858">
    <property type="entry name" value="Dpy-30_motif"/>
</dbReference>